<evidence type="ECO:0000256" key="14">
    <source>
        <dbReference type="ARBA" id="ARBA00071163"/>
    </source>
</evidence>
<keyword evidence="12" id="KW-0966">Cell projection</keyword>
<evidence type="ECO:0000256" key="2">
    <source>
        <dbReference type="ARBA" id="ARBA00004489"/>
    </source>
</evidence>
<feature type="region of interest" description="Disordered" evidence="17">
    <location>
        <begin position="853"/>
        <end position="950"/>
    </location>
</feature>
<evidence type="ECO:0000256" key="10">
    <source>
        <dbReference type="ARBA" id="ARBA00023034"/>
    </source>
</evidence>
<evidence type="ECO:0000256" key="5">
    <source>
        <dbReference type="ARBA" id="ARBA00004556"/>
    </source>
</evidence>
<dbReference type="InterPro" id="IPR011047">
    <property type="entry name" value="Quinoprotein_ADH-like_sf"/>
</dbReference>
<dbReference type="PROSITE" id="PS51776">
    <property type="entry name" value="RH1"/>
    <property type="match status" value="1"/>
</dbReference>
<dbReference type="GO" id="GO:0030425">
    <property type="term" value="C:dendrite"/>
    <property type="evidence" value="ECO:0007669"/>
    <property type="project" value="UniProtKB-SubCell"/>
</dbReference>
<keyword evidence="8" id="KW-0963">Cytoplasm</keyword>
<dbReference type="GO" id="GO:0016301">
    <property type="term" value="F:kinase activity"/>
    <property type="evidence" value="ECO:0007669"/>
    <property type="project" value="UniProtKB-KW"/>
</dbReference>
<keyword evidence="11 16" id="KW-0175">Coiled coil</keyword>
<dbReference type="InterPro" id="IPR034743">
    <property type="entry name" value="RH1"/>
</dbReference>
<evidence type="ECO:0000256" key="12">
    <source>
        <dbReference type="ARBA" id="ARBA00023273"/>
    </source>
</evidence>
<dbReference type="GO" id="GO:0031410">
    <property type="term" value="C:cytoplasmic vesicle"/>
    <property type="evidence" value="ECO:0007669"/>
    <property type="project" value="UniProtKB-SubCell"/>
</dbReference>
<comment type="similarity">
    <text evidence="7">Belongs to the JIP scaffold family.</text>
</comment>
<organism evidence="20">
    <name type="scientific">Nothobranchius kuhntae</name>
    <name type="common">Beira killifish</name>
    <dbReference type="NCBI Taxonomy" id="321403"/>
    <lineage>
        <taxon>Eukaryota</taxon>
        <taxon>Metazoa</taxon>
        <taxon>Chordata</taxon>
        <taxon>Craniata</taxon>
        <taxon>Vertebrata</taxon>
        <taxon>Euteleostomi</taxon>
        <taxon>Actinopterygii</taxon>
        <taxon>Neopterygii</taxon>
        <taxon>Teleostei</taxon>
        <taxon>Neoteleostei</taxon>
        <taxon>Acanthomorphata</taxon>
        <taxon>Ovalentaria</taxon>
        <taxon>Atherinomorphae</taxon>
        <taxon>Cyprinodontiformes</taxon>
        <taxon>Nothobranchiidae</taxon>
        <taxon>Nothobranchius</taxon>
    </lineage>
</organism>
<evidence type="ECO:0000256" key="9">
    <source>
        <dbReference type="ARBA" id="ARBA00022553"/>
    </source>
</evidence>
<evidence type="ECO:0000256" key="16">
    <source>
        <dbReference type="SAM" id="Coils"/>
    </source>
</evidence>
<evidence type="ECO:0000259" key="19">
    <source>
        <dbReference type="PROSITE" id="PS51777"/>
    </source>
</evidence>
<dbReference type="GO" id="GO:0019894">
    <property type="term" value="F:kinesin binding"/>
    <property type="evidence" value="ECO:0007669"/>
    <property type="project" value="TreeGrafter"/>
</dbReference>
<dbReference type="GO" id="GO:0005078">
    <property type="term" value="F:MAP-kinase scaffold activity"/>
    <property type="evidence" value="ECO:0007669"/>
    <property type="project" value="InterPro"/>
</dbReference>
<keyword evidence="13" id="KW-0968">Cytoplasmic vesicle</keyword>
<feature type="compositionally biased region" description="Basic and acidic residues" evidence="17">
    <location>
        <begin position="923"/>
        <end position="936"/>
    </location>
</feature>
<dbReference type="InterPro" id="IPR015943">
    <property type="entry name" value="WD40/YVTN_repeat-like_dom_sf"/>
</dbReference>
<feature type="compositionally biased region" description="Polar residues" evidence="17">
    <location>
        <begin position="180"/>
        <end position="190"/>
    </location>
</feature>
<evidence type="ECO:0000256" key="17">
    <source>
        <dbReference type="SAM" id="MobiDB-lite"/>
    </source>
</evidence>
<comment type="subcellular location">
    <subcellularLocation>
        <location evidence="2">Cell projection</location>
        <location evidence="2">Axon</location>
    </subcellularLocation>
    <subcellularLocation>
        <location evidence="1">Cell projection</location>
        <location evidence="1">Dendrite</location>
    </subcellularLocation>
    <subcellularLocation>
        <location evidence="6">Cell projection</location>
        <location evidence="6">Growth cone</location>
    </subcellularLocation>
    <subcellularLocation>
        <location evidence="5">Cytoplasm</location>
        <location evidence="5">Perinuclear region</location>
    </subcellularLocation>
    <subcellularLocation>
        <location evidence="3">Cytoplasmic vesicle</location>
    </subcellularLocation>
    <subcellularLocation>
        <location evidence="4">Golgi apparatus</location>
    </subcellularLocation>
</comment>
<evidence type="ECO:0000256" key="15">
    <source>
        <dbReference type="ARBA" id="ARBA00076107"/>
    </source>
</evidence>
<feature type="region of interest" description="Disordered" evidence="17">
    <location>
        <begin position="180"/>
        <end position="300"/>
    </location>
</feature>
<evidence type="ECO:0000256" key="13">
    <source>
        <dbReference type="ARBA" id="ARBA00023329"/>
    </source>
</evidence>
<dbReference type="PROSITE" id="PS51777">
    <property type="entry name" value="RH2"/>
    <property type="match status" value="1"/>
</dbReference>
<feature type="compositionally biased region" description="Basic residues" evidence="17">
    <location>
        <begin position="283"/>
        <end position="293"/>
    </location>
</feature>
<dbReference type="GO" id="GO:0005794">
    <property type="term" value="C:Golgi apparatus"/>
    <property type="evidence" value="ECO:0007669"/>
    <property type="project" value="UniProtKB-SubCell"/>
</dbReference>
<evidence type="ECO:0000256" key="6">
    <source>
        <dbReference type="ARBA" id="ARBA00004624"/>
    </source>
</evidence>
<dbReference type="GO" id="GO:0030159">
    <property type="term" value="F:signaling receptor complex adaptor activity"/>
    <property type="evidence" value="ECO:0007669"/>
    <property type="project" value="TreeGrafter"/>
</dbReference>
<dbReference type="Gene3D" id="1.20.58.1770">
    <property type="match status" value="1"/>
</dbReference>
<name>A0A1A8I326_NOTKU</name>
<dbReference type="Pfam" id="PF16471">
    <property type="entry name" value="JIP_LZII"/>
    <property type="match status" value="1"/>
</dbReference>
<reference evidence="20" key="2">
    <citation type="submission" date="2016-06" db="EMBL/GenBank/DDBJ databases">
        <title>The genome of a short-lived fish provides insights into sex chromosome evolution and the genetic control of aging.</title>
        <authorList>
            <person name="Reichwald K."/>
            <person name="Felder M."/>
            <person name="Petzold A."/>
            <person name="Koch P."/>
            <person name="Groth M."/>
            <person name="Platzer M."/>
        </authorList>
    </citation>
    <scope>NUCLEOTIDE SEQUENCE</scope>
    <source>
        <tissue evidence="20">Brain</tissue>
    </source>
</reference>
<dbReference type="Gene3D" id="1.20.5.1000">
    <property type="entry name" value="arf6 gtpase in complex with a specific effector, jip4"/>
    <property type="match status" value="1"/>
</dbReference>
<feature type="compositionally biased region" description="Polar residues" evidence="17">
    <location>
        <begin position="1239"/>
        <end position="1254"/>
    </location>
</feature>
<evidence type="ECO:0000256" key="4">
    <source>
        <dbReference type="ARBA" id="ARBA00004555"/>
    </source>
</evidence>
<dbReference type="Gene3D" id="2.130.10.10">
    <property type="entry name" value="YVTN repeat-like/Quinoprotein amine dehydrogenase"/>
    <property type="match status" value="1"/>
</dbReference>
<feature type="compositionally biased region" description="Polar residues" evidence="17">
    <location>
        <begin position="238"/>
        <end position="251"/>
    </location>
</feature>
<feature type="compositionally biased region" description="Acidic residues" evidence="17">
    <location>
        <begin position="1281"/>
        <end position="1290"/>
    </location>
</feature>
<evidence type="ECO:0000256" key="1">
    <source>
        <dbReference type="ARBA" id="ARBA00004279"/>
    </source>
</evidence>
<dbReference type="InterPro" id="IPR034744">
    <property type="entry name" value="RH2"/>
</dbReference>
<dbReference type="SUPFAM" id="SSF50998">
    <property type="entry name" value="Quinoprotein alcohol dehydrogenase-like"/>
    <property type="match status" value="1"/>
</dbReference>
<sequence length="1319" mass="146720">MMELQIDEVVYQDDYGSGTVMSERVSGLANSIYREFERLIHSYDEEVVKELMPLVVNVLENLDAVLTENQEHEVELELLKEDNEQLITQYEREKQLRKQAEEKFIEFEDTLEAEKKDLQMQVEFLELQGKQLELKSKNYSDQITRLEERESEMKKEYNALHQRHTEMIQTYVEHIERSKLQQAGSNSQSDGPGCGRTKAERPPSLSLYPSGEGMVRGGLGGARMMPGKDMWQEDGSESDSVAVTPSSTGSKSNTPTSSVPSATVTPINEGFFPHSDFDMTRAGNRRKNGKRLSRNMEVQVSQETRNVSIGMGSSDEWSEFQEIIDSTPELEMCVDPRVYGGGNSPSQGIVNEAFGINTDSLYHEIKDTKSDIIGDVDAGAELLGEFSVRDDFFGMGKEVENLLTENKQLLETKNALNIVKNDLIAKVDELSSEQEVLREELEAVRQSKNKVDARIKELEEELKRLRAEALGALRDSKDEGGDDFSSPMQDGDMAMTQRRRFTRVEMARVLMERNQYKERLMELQEAVRWTEMIRASRESPPIQEKKKSTIWQFFARLFSSSSSPPPVKRPYYSVNIHYKSPSPALTQRRSHTMCQISTSNRTLEFFPEDDSALLARREQRREQYRQVREHMRRDDGIMQACGWSVPSRFKQTGGQTDSAKDGPLKRQQTNEKEDNRMKNVPVPVYCRPLVEKDPNRKLWCAAGVDLTGWRASSQEAAPSKAPSGQSDPLQTEEDKKTSNTTPEKRKSKELQETDSMNSRVWILTSTHSASKVVIIDANQPGSLVDQFNVCNAHVLCISSVPAASESDYPAGEIVLDPGDGAAGGGEDAGGVEGMLAGITLVGCATNCSVARSNCSSRTDTPIIDKGQAPSAPPVNGKMHPAQSAEEATEATEVPETTPNHTEMRSGPPGPFTEHVFTDPQPRLADDRSTGQSKEEASQPTESEDGGEETKNYTSVAPTMWLGAQNGWLYVHSAVGNWKKCLHSIKLKDSVLSLVHVKGRVLVALADGTLAIFHRSEDGQWDLSNYHLMDLGRPHHSIRCMAVVHDKVWCGYKNKIHVIQPKSMQIEKSFDAHPRRESQVRQLAWIGDGVWVSIRLDSTLRLYHAHTHQHLQDVDIEPYVSKMLGTGKLGFSFVRITALLIGGNRLWVGTGNGVIISIPLTETVVLHRGQLLGLRANKVSPTSSGGVIHVYSDDGSEKSSGSFIPYCSMAQAQLCFHGHRDAVKFFVSVPGNVLATLNGSVLDSPSEGQSSTAPTETEEQSVHNVLVLSGGEGYIDFRIGDGEDDETEDGDNSGASQMKPALSKAERSHIIVWQVSYVPE</sequence>
<feature type="compositionally biased region" description="Low complexity" evidence="17">
    <location>
        <begin position="252"/>
        <end position="266"/>
    </location>
</feature>
<feature type="region of interest" description="Disordered" evidence="17">
    <location>
        <begin position="644"/>
        <end position="679"/>
    </location>
</feature>
<feature type="compositionally biased region" description="Polar residues" evidence="17">
    <location>
        <begin position="711"/>
        <end position="729"/>
    </location>
</feature>
<dbReference type="FunFam" id="1.20.58.1770:FF:000001">
    <property type="entry name" value="C-Jun-amino-terminal kinase-interacting protein 3 isoform X1"/>
    <property type="match status" value="1"/>
</dbReference>
<dbReference type="Pfam" id="PF09744">
    <property type="entry name" value="RH1"/>
    <property type="match status" value="1"/>
</dbReference>
<dbReference type="EMBL" id="HAED01005924">
    <property type="protein sequence ID" value="SBQ91954.1"/>
    <property type="molecule type" value="Transcribed_RNA"/>
</dbReference>
<dbReference type="PANTHER" id="PTHR13886">
    <property type="entry name" value="JNK/SAPK-ASSOCIATED PROTEIN"/>
    <property type="match status" value="1"/>
</dbReference>
<feature type="region of interest" description="Disordered" evidence="17">
    <location>
        <begin position="711"/>
        <end position="754"/>
    </location>
</feature>
<feature type="coiled-coil region" evidence="16">
    <location>
        <begin position="62"/>
        <end position="163"/>
    </location>
</feature>
<gene>
    <name evidence="20" type="primary">MAPK8IP3</name>
</gene>
<evidence type="ECO:0000256" key="7">
    <source>
        <dbReference type="ARBA" id="ARBA00009866"/>
    </source>
</evidence>
<evidence type="ECO:0000313" key="20">
    <source>
        <dbReference type="EMBL" id="SBQ91954.1"/>
    </source>
</evidence>
<evidence type="ECO:0000256" key="11">
    <source>
        <dbReference type="ARBA" id="ARBA00023054"/>
    </source>
</evidence>
<feature type="domain" description="RH2" evidence="19">
    <location>
        <begin position="498"/>
        <end position="569"/>
    </location>
</feature>
<feature type="domain" description="RH1" evidence="18">
    <location>
        <begin position="8"/>
        <end position="96"/>
    </location>
</feature>
<dbReference type="InterPro" id="IPR032486">
    <property type="entry name" value="JIP_LZII"/>
</dbReference>
<keyword evidence="10" id="KW-0333">Golgi apparatus</keyword>
<feature type="region of interest" description="Disordered" evidence="17">
    <location>
        <begin position="1276"/>
        <end position="1305"/>
    </location>
</feature>
<protein>
    <recommendedName>
        <fullName evidence="14">C-Jun-amino-terminal kinase-interacting protein 3</fullName>
    </recommendedName>
    <alternativeName>
        <fullName evidence="15">JNK MAP kinase scaffold protein 3</fullName>
    </alternativeName>
</protein>
<dbReference type="GO" id="GO:0008432">
    <property type="term" value="F:JUN kinase binding"/>
    <property type="evidence" value="ECO:0007669"/>
    <property type="project" value="TreeGrafter"/>
</dbReference>
<dbReference type="Pfam" id="PF19056">
    <property type="entry name" value="WD40_2"/>
    <property type="match status" value="1"/>
</dbReference>
<reference evidence="20" key="1">
    <citation type="submission" date="2016-05" db="EMBL/GenBank/DDBJ databases">
        <authorList>
            <person name="Lavstsen T."/>
            <person name="Jespersen J.S."/>
        </authorList>
    </citation>
    <scope>NUCLEOTIDE SEQUENCE</scope>
    <source>
        <tissue evidence="20">Brain</tissue>
    </source>
</reference>
<feature type="compositionally biased region" description="Low complexity" evidence="17">
    <location>
        <begin position="880"/>
        <end position="898"/>
    </location>
</feature>
<feature type="compositionally biased region" description="Basic and acidic residues" evidence="17">
    <location>
        <begin position="732"/>
        <end position="751"/>
    </location>
</feature>
<dbReference type="GO" id="GO:0030426">
    <property type="term" value="C:growth cone"/>
    <property type="evidence" value="ECO:0007669"/>
    <property type="project" value="UniProtKB-SubCell"/>
</dbReference>
<keyword evidence="20" id="KW-0808">Transferase</keyword>
<feature type="compositionally biased region" description="Basic and acidic residues" evidence="17">
    <location>
        <begin position="658"/>
        <end position="677"/>
    </location>
</feature>
<feature type="coiled-coil region" evidence="16">
    <location>
        <begin position="399"/>
        <end position="475"/>
    </location>
</feature>
<keyword evidence="9" id="KW-0597">Phosphoprotein</keyword>
<evidence type="ECO:0000256" key="8">
    <source>
        <dbReference type="ARBA" id="ARBA00022490"/>
    </source>
</evidence>
<proteinExistence type="inferred from homology"/>
<evidence type="ECO:0000259" key="18">
    <source>
        <dbReference type="PROSITE" id="PS51776"/>
    </source>
</evidence>
<dbReference type="FunFam" id="1.20.5.1000:FF:000001">
    <property type="entry name" value="C-Jun-amino-terminal kinase-interacting protein 3 isoform X2"/>
    <property type="match status" value="1"/>
</dbReference>
<keyword evidence="20" id="KW-0418">Kinase</keyword>
<accession>A0A1A8I326</accession>
<dbReference type="InterPro" id="IPR039911">
    <property type="entry name" value="JIP3/JIP4"/>
</dbReference>
<evidence type="ECO:0000256" key="3">
    <source>
        <dbReference type="ARBA" id="ARBA00004541"/>
    </source>
</evidence>
<dbReference type="GO" id="GO:0016192">
    <property type="term" value="P:vesicle-mediated transport"/>
    <property type="evidence" value="ECO:0007669"/>
    <property type="project" value="TreeGrafter"/>
</dbReference>
<dbReference type="PANTHER" id="PTHR13886:SF3">
    <property type="entry name" value="C-JUN-AMINO-TERMINAL KINASE-INTERACTING PROTEIN 3"/>
    <property type="match status" value="1"/>
</dbReference>
<dbReference type="FunFam" id="2.130.10.10:FF:000334">
    <property type="entry name" value="C-Jun-amino-terminal kinase-interacting protein 3 isoform X6"/>
    <property type="match status" value="1"/>
</dbReference>
<dbReference type="GO" id="GO:0048471">
    <property type="term" value="C:perinuclear region of cytoplasm"/>
    <property type="evidence" value="ECO:0007669"/>
    <property type="project" value="UniProtKB-SubCell"/>
</dbReference>
<feature type="region of interest" description="Disordered" evidence="17">
    <location>
        <begin position="1239"/>
        <end position="1260"/>
    </location>
</feature>